<protein>
    <recommendedName>
        <fullName evidence="1">DnaA N-terminal domain-containing protein</fullName>
    </recommendedName>
</protein>
<feature type="domain" description="DnaA N-terminal" evidence="1">
    <location>
        <begin position="4"/>
        <end position="40"/>
    </location>
</feature>
<gene>
    <name evidence="2" type="ORF">J4727_14360</name>
</gene>
<dbReference type="Gene3D" id="3.30.300.180">
    <property type="match status" value="1"/>
</dbReference>
<dbReference type="InterPro" id="IPR038454">
    <property type="entry name" value="DnaA_N_sf"/>
</dbReference>
<dbReference type="InterPro" id="IPR024633">
    <property type="entry name" value="DnaA_N_dom"/>
</dbReference>
<evidence type="ECO:0000313" key="3">
    <source>
        <dbReference type="Proteomes" id="UP000664477"/>
    </source>
</evidence>
<reference evidence="2" key="1">
    <citation type="submission" date="2021-03" db="EMBL/GenBank/DDBJ databases">
        <title>Molecular epidemiology and mechanisms of colistin and carbapenem resistance in Enterobacteriaceae from clinical isolates, the environment and porcine samples in Pretoria, South Africa.</title>
        <authorList>
            <person name="Bogoshi D."/>
            <person name="Mbelle N.M."/>
            <person name="Naidoo V."/>
            <person name="Osei Sekyere J."/>
        </authorList>
    </citation>
    <scope>NUCLEOTIDE SEQUENCE</scope>
    <source>
        <strain evidence="2">C052</strain>
    </source>
</reference>
<comment type="caution">
    <text evidence="2">The sequence shown here is derived from an EMBL/GenBank/DDBJ whole genome shotgun (WGS) entry which is preliminary data.</text>
</comment>
<evidence type="ECO:0000313" key="2">
    <source>
        <dbReference type="EMBL" id="MBO1916397.1"/>
    </source>
</evidence>
<name>A0A939NFV7_PRORE</name>
<sequence>MSLSLWQQCLARLQDELPATEFSMWIRPLQAELNDNTLALMPQIVSFSTGLETSTSIISMNY</sequence>
<dbReference type="Pfam" id="PF11638">
    <property type="entry name" value="DnaA_N"/>
    <property type="match status" value="1"/>
</dbReference>
<organism evidence="2 3">
    <name type="scientific">Providencia rettgeri</name>
    <dbReference type="NCBI Taxonomy" id="587"/>
    <lineage>
        <taxon>Bacteria</taxon>
        <taxon>Pseudomonadati</taxon>
        <taxon>Pseudomonadota</taxon>
        <taxon>Gammaproteobacteria</taxon>
        <taxon>Enterobacterales</taxon>
        <taxon>Morganellaceae</taxon>
        <taxon>Providencia</taxon>
    </lineage>
</organism>
<dbReference type="AlphaFoldDB" id="A0A939NFV7"/>
<proteinExistence type="predicted"/>
<evidence type="ECO:0000259" key="1">
    <source>
        <dbReference type="Pfam" id="PF11638"/>
    </source>
</evidence>
<dbReference type="Proteomes" id="UP000664477">
    <property type="component" value="Unassembled WGS sequence"/>
</dbReference>
<dbReference type="EMBL" id="JAGETQ010000091">
    <property type="protein sequence ID" value="MBO1916397.1"/>
    <property type="molecule type" value="Genomic_DNA"/>
</dbReference>
<accession>A0A939NFV7</accession>